<evidence type="ECO:0008006" key="3">
    <source>
        <dbReference type="Google" id="ProtNLM"/>
    </source>
</evidence>
<accession>A0ABT2X8H3</accession>
<organism evidence="1 2">
    <name type="scientific">Albidovulum salinarum</name>
    <dbReference type="NCBI Taxonomy" id="2984153"/>
    <lineage>
        <taxon>Bacteria</taxon>
        <taxon>Pseudomonadati</taxon>
        <taxon>Pseudomonadota</taxon>
        <taxon>Alphaproteobacteria</taxon>
        <taxon>Rhodobacterales</taxon>
        <taxon>Paracoccaceae</taxon>
        <taxon>Albidovulum</taxon>
    </lineage>
</organism>
<gene>
    <name evidence="1" type="ORF">OEZ60_19850</name>
</gene>
<name>A0ABT2X8H3_9RHOB</name>
<evidence type="ECO:0000313" key="2">
    <source>
        <dbReference type="Proteomes" id="UP001209535"/>
    </source>
</evidence>
<evidence type="ECO:0000313" key="1">
    <source>
        <dbReference type="EMBL" id="MCU9850248.1"/>
    </source>
</evidence>
<dbReference type="Proteomes" id="UP001209535">
    <property type="component" value="Unassembled WGS sequence"/>
</dbReference>
<dbReference type="RefSeq" id="WP_263340084.1">
    <property type="nucleotide sequence ID" value="NZ_JAOVQO010000024.1"/>
</dbReference>
<sequence>MLGAFLHYQGFLVYDEEVAMPVRTLVSALVACVLIPAAASAGCVKEVHGARCVVTVTESQSTRLKSGDYIPDGSSMLFNPEYYGLPPVSGHWRYYRIDRQVYKVHPDTMQVLEIVSAGNSILR</sequence>
<reference evidence="1 2" key="1">
    <citation type="submission" date="2022-10" db="EMBL/GenBank/DDBJ databases">
        <title>Defluviimonas sp. nov., isolated from ocean surface sediments.</title>
        <authorList>
            <person name="He W."/>
            <person name="Wang L."/>
            <person name="Zhang D.-F."/>
        </authorList>
    </citation>
    <scope>NUCLEOTIDE SEQUENCE [LARGE SCALE GENOMIC DNA]</scope>
    <source>
        <strain evidence="1 2">WL0024</strain>
    </source>
</reference>
<protein>
    <recommendedName>
        <fullName evidence="3">Nickel/cobalt transporter regulator</fullName>
    </recommendedName>
</protein>
<dbReference type="EMBL" id="JAOVQO010000024">
    <property type="protein sequence ID" value="MCU9850248.1"/>
    <property type="molecule type" value="Genomic_DNA"/>
</dbReference>
<proteinExistence type="predicted"/>
<comment type="caution">
    <text evidence="1">The sequence shown here is derived from an EMBL/GenBank/DDBJ whole genome shotgun (WGS) entry which is preliminary data.</text>
</comment>
<keyword evidence="2" id="KW-1185">Reference proteome</keyword>